<keyword evidence="1" id="KW-1133">Transmembrane helix</keyword>
<name>A0A5J4UM78_9EUKA</name>
<feature type="transmembrane region" description="Helical" evidence="1">
    <location>
        <begin position="35"/>
        <end position="57"/>
    </location>
</feature>
<organism evidence="2 3">
    <name type="scientific">Streblomastix strix</name>
    <dbReference type="NCBI Taxonomy" id="222440"/>
    <lineage>
        <taxon>Eukaryota</taxon>
        <taxon>Metamonada</taxon>
        <taxon>Preaxostyla</taxon>
        <taxon>Oxymonadida</taxon>
        <taxon>Streblomastigidae</taxon>
        <taxon>Streblomastix</taxon>
    </lineage>
</organism>
<keyword evidence="1" id="KW-0812">Transmembrane</keyword>
<proteinExistence type="predicted"/>
<comment type="caution">
    <text evidence="2">The sequence shown here is derived from an EMBL/GenBank/DDBJ whole genome shotgun (WGS) entry which is preliminary data.</text>
</comment>
<evidence type="ECO:0000313" key="3">
    <source>
        <dbReference type="Proteomes" id="UP000324800"/>
    </source>
</evidence>
<accession>A0A5J4UM78</accession>
<gene>
    <name evidence="2" type="ORF">EZS28_032935</name>
</gene>
<reference evidence="2 3" key="1">
    <citation type="submission" date="2019-03" db="EMBL/GenBank/DDBJ databases">
        <title>Single cell metagenomics reveals metabolic interactions within the superorganism composed of flagellate Streblomastix strix and complex community of Bacteroidetes bacteria on its surface.</title>
        <authorList>
            <person name="Treitli S.C."/>
            <person name="Kolisko M."/>
            <person name="Husnik F."/>
            <person name="Keeling P."/>
            <person name="Hampl V."/>
        </authorList>
    </citation>
    <scope>NUCLEOTIDE SEQUENCE [LARGE SCALE GENOMIC DNA]</scope>
    <source>
        <strain evidence="2">ST1C</strain>
    </source>
</reference>
<feature type="non-terminal residue" evidence="2">
    <location>
        <position position="1"/>
    </location>
</feature>
<dbReference type="AlphaFoldDB" id="A0A5J4UM78"/>
<keyword evidence="1" id="KW-0472">Membrane</keyword>
<protein>
    <submittedName>
        <fullName evidence="2">Uncharacterized protein</fullName>
    </submittedName>
</protein>
<evidence type="ECO:0000313" key="2">
    <source>
        <dbReference type="EMBL" id="KAA6371537.1"/>
    </source>
</evidence>
<evidence type="ECO:0000256" key="1">
    <source>
        <dbReference type="SAM" id="Phobius"/>
    </source>
</evidence>
<dbReference type="Proteomes" id="UP000324800">
    <property type="component" value="Unassembled WGS sequence"/>
</dbReference>
<sequence length="89" mass="10308">AYQRQQAAQLHTKLANQAASQLQNDFLIYAQKNHLHLVLFVTAIVLMLLSVVCYYGYYYSKIRSMKSEVLQIKNMANQEIEAMKLNLNI</sequence>
<dbReference type="EMBL" id="SNRW01014372">
    <property type="protein sequence ID" value="KAA6371537.1"/>
    <property type="molecule type" value="Genomic_DNA"/>
</dbReference>